<dbReference type="KEGG" id="lnu:N7U66_17860"/>
<dbReference type="Proteomes" id="UP001164705">
    <property type="component" value="Chromosome"/>
</dbReference>
<evidence type="ECO:0000313" key="1">
    <source>
        <dbReference type="EMBL" id="WAC01740.1"/>
    </source>
</evidence>
<dbReference type="RefSeq" id="WP_267676338.1">
    <property type="nucleotide sequence ID" value="NZ_CP113088.1"/>
</dbReference>
<sequence>MNETQMNAIPTPLEGAIVYNTTSKSLNIRTNALREPLSTGKNKTVVLNKNYGNGNNTIVSNNNNYQNFPLNAADILTNDPSTFEVVGNGKIKVKTNGIYLMSAEISVSNMPPGNTKYVLAAEKNGTLIGYLSRGNTNGSGVDYWGATGVLMYVLQTDDIITFRYVINNGVSTLDAKFLNIGITRLN</sequence>
<gene>
    <name evidence="1" type="ORF">N7U66_17860</name>
</gene>
<reference evidence="1" key="1">
    <citation type="submission" date="2022-11" db="EMBL/GenBank/DDBJ databases">
        <title>Lacinutrix neustonica HL-RS19T sp. nov., isolated from the surface microlayer sample of brackish Lake Shihwa.</title>
        <authorList>
            <person name="Choi J.Y."/>
            <person name="Hwang C.Y."/>
        </authorList>
    </citation>
    <scope>NUCLEOTIDE SEQUENCE</scope>
    <source>
        <strain evidence="1">HL-RS19</strain>
    </source>
</reference>
<proteinExistence type="predicted"/>
<evidence type="ECO:0000313" key="2">
    <source>
        <dbReference type="Proteomes" id="UP001164705"/>
    </source>
</evidence>
<protein>
    <submittedName>
        <fullName evidence="1">Uncharacterized protein</fullName>
    </submittedName>
</protein>
<keyword evidence="2" id="KW-1185">Reference proteome</keyword>
<dbReference type="EMBL" id="CP113088">
    <property type="protein sequence ID" value="WAC01740.1"/>
    <property type="molecule type" value="Genomic_DNA"/>
</dbReference>
<dbReference type="AlphaFoldDB" id="A0A9E8MWU1"/>
<name>A0A9E8MWU1_9FLAO</name>
<accession>A0A9E8MWU1</accession>
<organism evidence="1 2">
    <name type="scientific">Lacinutrix neustonica</name>
    <dbReference type="NCBI Taxonomy" id="2980107"/>
    <lineage>
        <taxon>Bacteria</taxon>
        <taxon>Pseudomonadati</taxon>
        <taxon>Bacteroidota</taxon>
        <taxon>Flavobacteriia</taxon>
        <taxon>Flavobacteriales</taxon>
        <taxon>Flavobacteriaceae</taxon>
        <taxon>Lacinutrix</taxon>
    </lineage>
</organism>